<accession>D1ARI7</accession>
<dbReference type="SUPFAM" id="SSF52922">
    <property type="entry name" value="TK C-terminal domain-like"/>
    <property type="match status" value="1"/>
</dbReference>
<dbReference type="FunFam" id="3.40.50.970:FF:000022">
    <property type="entry name" value="2-oxoglutarate ferredoxin oxidoreductase alpha subunit"/>
    <property type="match status" value="1"/>
</dbReference>
<dbReference type="HOGENOM" id="CLU_017038_1_0_0"/>
<dbReference type="KEGG" id="str:Sterm_3639"/>
<dbReference type="eggNOG" id="COG1014">
    <property type="taxonomic scope" value="Bacteria"/>
</dbReference>
<gene>
    <name evidence="4" type="ordered locus">Sterm_3639</name>
</gene>
<dbReference type="Gene3D" id="3.40.920.10">
    <property type="entry name" value="Pyruvate-ferredoxin oxidoreductase, PFOR, domain III"/>
    <property type="match status" value="1"/>
</dbReference>
<dbReference type="InterPro" id="IPR019752">
    <property type="entry name" value="Pyrv/ketoisovalerate_OxRed_cat"/>
</dbReference>
<dbReference type="InterPro" id="IPR029061">
    <property type="entry name" value="THDP-binding"/>
</dbReference>
<dbReference type="Gene3D" id="3.40.50.920">
    <property type="match status" value="1"/>
</dbReference>
<dbReference type="STRING" id="526218.Sterm_3639"/>
<dbReference type="GO" id="GO:0006979">
    <property type="term" value="P:response to oxidative stress"/>
    <property type="evidence" value="ECO:0007669"/>
    <property type="project" value="TreeGrafter"/>
</dbReference>
<dbReference type="SUPFAM" id="SSF52518">
    <property type="entry name" value="Thiamin diphosphate-binding fold (THDP-binding)"/>
    <property type="match status" value="1"/>
</dbReference>
<dbReference type="eggNOG" id="COG0674">
    <property type="taxonomic scope" value="Bacteria"/>
</dbReference>
<evidence type="ECO:0000259" key="2">
    <source>
        <dbReference type="Pfam" id="PF01558"/>
    </source>
</evidence>
<evidence type="ECO:0000313" key="5">
    <source>
        <dbReference type="Proteomes" id="UP000000845"/>
    </source>
</evidence>
<proteinExistence type="predicted"/>
<dbReference type="NCBIfam" id="TIGR03710">
    <property type="entry name" value="OAFO_sf"/>
    <property type="match status" value="1"/>
</dbReference>
<name>D1ARI7_SEBTE</name>
<dbReference type="InterPro" id="IPR009014">
    <property type="entry name" value="Transketo_C/PFOR_II"/>
</dbReference>
<evidence type="ECO:0000313" key="4">
    <source>
        <dbReference type="EMBL" id="ACZ10473.1"/>
    </source>
</evidence>
<evidence type="ECO:0000259" key="3">
    <source>
        <dbReference type="Pfam" id="PF01855"/>
    </source>
</evidence>
<dbReference type="PANTHER" id="PTHR32154:SF20">
    <property type="entry name" value="2-OXOGLUTARATE OXIDOREDUCTASE SUBUNIT KORA"/>
    <property type="match status" value="1"/>
</dbReference>
<dbReference type="InterPro" id="IPR022367">
    <property type="entry name" value="2-oxoacid/accept_OxRdtase_asu"/>
</dbReference>
<organism evidence="4 5">
    <name type="scientific">Sebaldella termitidis (strain ATCC 33386 / NCTC 11300)</name>
    <dbReference type="NCBI Taxonomy" id="526218"/>
    <lineage>
        <taxon>Bacteria</taxon>
        <taxon>Fusobacteriati</taxon>
        <taxon>Fusobacteriota</taxon>
        <taxon>Fusobacteriia</taxon>
        <taxon>Fusobacteriales</taxon>
        <taxon>Leptotrichiaceae</taxon>
        <taxon>Sebaldella</taxon>
    </lineage>
</organism>
<protein>
    <submittedName>
        <fullName evidence="4">Pyruvate flavodoxin/ferredoxin oxidoreductase domain protein</fullName>
    </submittedName>
</protein>
<dbReference type="Proteomes" id="UP000000845">
    <property type="component" value="Chromosome"/>
</dbReference>
<dbReference type="EMBL" id="CP001739">
    <property type="protein sequence ID" value="ACZ10473.1"/>
    <property type="molecule type" value="Genomic_DNA"/>
</dbReference>
<dbReference type="InterPro" id="IPR050722">
    <property type="entry name" value="Pyruvate:ferred/Flavod_OxRd"/>
</dbReference>
<dbReference type="Gene3D" id="3.40.50.970">
    <property type="match status" value="1"/>
</dbReference>
<feature type="domain" description="Pyruvate/ketoisovalerate oxidoreductase catalytic" evidence="2">
    <location>
        <begin position="12"/>
        <end position="172"/>
    </location>
</feature>
<keyword evidence="1" id="KW-0560">Oxidoreductase</keyword>
<keyword evidence="4" id="KW-0670">Pyruvate</keyword>
<dbReference type="SUPFAM" id="SSF53323">
    <property type="entry name" value="Pyruvate-ferredoxin oxidoreductase, PFOR, domain III"/>
    <property type="match status" value="1"/>
</dbReference>
<dbReference type="GO" id="GO:0016903">
    <property type="term" value="F:oxidoreductase activity, acting on the aldehyde or oxo group of donors"/>
    <property type="evidence" value="ECO:0007669"/>
    <property type="project" value="InterPro"/>
</dbReference>
<dbReference type="AlphaFoldDB" id="D1ARI7"/>
<reference evidence="5" key="1">
    <citation type="submission" date="2009-09" db="EMBL/GenBank/DDBJ databases">
        <title>The complete chromosome of Sebaldella termitidis ATCC 33386.</title>
        <authorList>
            <consortium name="US DOE Joint Genome Institute (JGI-PGF)"/>
            <person name="Lucas S."/>
            <person name="Copeland A."/>
            <person name="Lapidus A."/>
            <person name="Glavina del Rio T."/>
            <person name="Dalin E."/>
            <person name="Tice H."/>
            <person name="Bruce D."/>
            <person name="Goodwin L."/>
            <person name="Pitluck S."/>
            <person name="Kyrpides N."/>
            <person name="Mavromatis K."/>
            <person name="Ivanova N."/>
            <person name="Mikhailova N."/>
            <person name="Sims D."/>
            <person name="Meincke L."/>
            <person name="Brettin T."/>
            <person name="Detter J.C."/>
            <person name="Han C."/>
            <person name="Larimer F."/>
            <person name="Land M."/>
            <person name="Hauser L."/>
            <person name="Markowitz V."/>
            <person name="Cheng J.F."/>
            <person name="Hugenholtz P."/>
            <person name="Woyke T."/>
            <person name="Wu D."/>
            <person name="Eisen J.A."/>
        </authorList>
    </citation>
    <scope>NUCLEOTIDE SEQUENCE [LARGE SCALE GENOMIC DNA]</scope>
    <source>
        <strain evidence="5">ATCC 33386 / NCTC 11300</strain>
    </source>
</reference>
<dbReference type="InterPro" id="IPR002880">
    <property type="entry name" value="Pyrv_Fd/Flavodoxin_OxRdtase_N"/>
</dbReference>
<keyword evidence="5" id="KW-1185">Reference proteome</keyword>
<dbReference type="Pfam" id="PF01558">
    <property type="entry name" value="POR"/>
    <property type="match status" value="1"/>
</dbReference>
<dbReference type="RefSeq" id="WP_012863055.1">
    <property type="nucleotide sequence ID" value="NC_013517.1"/>
</dbReference>
<evidence type="ECO:0000256" key="1">
    <source>
        <dbReference type="ARBA" id="ARBA00023002"/>
    </source>
</evidence>
<sequence length="551" mass="60996">MDEISIVLSGEAGKGLKTVEEMVTKILAQDGYNIYASKEIMSRVRGGNNTTQIRVSNSYIGSYVNKTDFLFVFNPNALYRLEDRIQKETVIIGPKSFFKEEDFGKYNIKEAEFLRLASEIGNPIYSNTIVMGMILGMLNATKEEVYKALDEKFARKGEKLVQENIAAFEKGYSLGEEYKLNLKKGEPQKHISGNEAVTYGAAAGGMNFVAAYPMSPGTDVVMLAAQWEKEFGIIVEQAEDEIAAVNMVLGAWYAGARAMTSTSGGGFALMEEAISMSGIGELPLVIHNAMRPGPGTGLPTRTEQGDLNLAMYAGHGDFPRVLLAPTSLESGVELGQKAFNIADKYQVPVIILSDANYLSQSMNLGKVNLEENEYHVVESTEDYKRYQYTESGISPRSVPGYGKGLVKVDSDEHTEEGLITEDFDVRIKMMDKRMKKLDKYVDIEPELVGNPDYETLIVGWGSTYGAIKEALLKSGNEKTAFLSFKQVFPLPKSTKSYLDKAKKLVLIENNAVGHFGDLIKLKTGVEFHKKVLKYNGLPFNIEELIQEIGEY</sequence>
<feature type="domain" description="Pyruvate flavodoxin/ferredoxin oxidoreductase pyrimidine binding" evidence="3">
    <location>
        <begin position="200"/>
        <end position="431"/>
    </location>
</feature>
<dbReference type="Pfam" id="PF01855">
    <property type="entry name" value="POR_N"/>
    <property type="match status" value="1"/>
</dbReference>
<dbReference type="CDD" id="cd07034">
    <property type="entry name" value="TPP_PYR_PFOR_IOR-alpha_like"/>
    <property type="match status" value="1"/>
</dbReference>
<reference evidence="4 5" key="2">
    <citation type="journal article" date="2010" name="Stand. Genomic Sci.">
        <title>Complete genome sequence of Sebaldella termitidis type strain (NCTC 11300).</title>
        <authorList>
            <person name="Harmon-Smith M."/>
            <person name="Celia L."/>
            <person name="Chertkov O."/>
            <person name="Lapidus A."/>
            <person name="Copeland A."/>
            <person name="Glavina Del Rio T."/>
            <person name="Nolan M."/>
            <person name="Lucas S."/>
            <person name="Tice H."/>
            <person name="Cheng J.F."/>
            <person name="Han C."/>
            <person name="Detter J.C."/>
            <person name="Bruce D."/>
            <person name="Goodwin L."/>
            <person name="Pitluck S."/>
            <person name="Pati A."/>
            <person name="Liolios K."/>
            <person name="Ivanova N."/>
            <person name="Mavromatis K."/>
            <person name="Mikhailova N."/>
            <person name="Chen A."/>
            <person name="Palaniappan K."/>
            <person name="Land M."/>
            <person name="Hauser L."/>
            <person name="Chang Y.J."/>
            <person name="Jeffries C.D."/>
            <person name="Brettin T."/>
            <person name="Goker M."/>
            <person name="Beck B."/>
            <person name="Bristow J."/>
            <person name="Eisen J.A."/>
            <person name="Markowitz V."/>
            <person name="Hugenholtz P."/>
            <person name="Kyrpides N.C."/>
            <person name="Klenk H.P."/>
            <person name="Chen F."/>
        </authorList>
    </citation>
    <scope>NUCLEOTIDE SEQUENCE [LARGE SCALE GENOMIC DNA]</scope>
    <source>
        <strain evidence="5">ATCC 33386 / NCTC 11300</strain>
    </source>
</reference>
<dbReference type="PANTHER" id="PTHR32154">
    <property type="entry name" value="PYRUVATE-FLAVODOXIN OXIDOREDUCTASE-RELATED"/>
    <property type="match status" value="1"/>
</dbReference>
<dbReference type="InterPro" id="IPR002869">
    <property type="entry name" value="Pyrv_flavodox_OxRed_cen"/>
</dbReference>